<evidence type="ECO:0000256" key="5">
    <source>
        <dbReference type="ARBA" id="ARBA00022679"/>
    </source>
</evidence>
<dbReference type="Proteomes" id="UP000053260">
    <property type="component" value="Unassembled WGS sequence"/>
</dbReference>
<dbReference type="InterPro" id="IPR003594">
    <property type="entry name" value="HATPase_dom"/>
</dbReference>
<keyword evidence="12 13" id="KW-0472">Membrane</keyword>
<dbReference type="GO" id="GO:0000160">
    <property type="term" value="P:phosphorelay signal transduction system"/>
    <property type="evidence" value="ECO:0007669"/>
    <property type="project" value="UniProtKB-KW"/>
</dbReference>
<dbReference type="FunFam" id="3.30.565.10:FF:000028">
    <property type="entry name" value="PAS sensor protein"/>
    <property type="match status" value="1"/>
</dbReference>
<evidence type="ECO:0000256" key="10">
    <source>
        <dbReference type="ARBA" id="ARBA00022989"/>
    </source>
</evidence>
<protein>
    <recommendedName>
        <fullName evidence="14">PAS domain-containing protein</fullName>
    </recommendedName>
</protein>
<dbReference type="AlphaFoldDB" id="A0A117RYD5"/>
<dbReference type="RefSeq" id="WP_067031334.1">
    <property type="nucleotide sequence ID" value="NZ_KQ949109.1"/>
</dbReference>
<evidence type="ECO:0000313" key="16">
    <source>
        <dbReference type="Proteomes" id="UP000053260"/>
    </source>
</evidence>
<dbReference type="Gene3D" id="3.30.450.20">
    <property type="entry name" value="PAS domain"/>
    <property type="match status" value="2"/>
</dbReference>
<dbReference type="SUPFAM" id="SSF55785">
    <property type="entry name" value="PYP-like sensor domain (PAS domain)"/>
    <property type="match status" value="1"/>
</dbReference>
<evidence type="ECO:0000259" key="14">
    <source>
        <dbReference type="PROSITE" id="PS50112"/>
    </source>
</evidence>
<comment type="caution">
    <text evidence="15">The sequence shown here is derived from an EMBL/GenBank/DDBJ whole genome shotgun (WGS) entry which is preliminary data.</text>
</comment>
<dbReference type="InterPro" id="IPR035965">
    <property type="entry name" value="PAS-like_dom_sf"/>
</dbReference>
<keyword evidence="2" id="KW-1003">Cell membrane</keyword>
<evidence type="ECO:0000256" key="13">
    <source>
        <dbReference type="SAM" id="Phobius"/>
    </source>
</evidence>
<dbReference type="InterPro" id="IPR029151">
    <property type="entry name" value="Sensor-like_sf"/>
</dbReference>
<keyword evidence="3" id="KW-0723">Serine/threonine-protein kinase</keyword>
<dbReference type="CDD" id="cd00130">
    <property type="entry name" value="PAS"/>
    <property type="match status" value="1"/>
</dbReference>
<dbReference type="InterPro" id="IPR050267">
    <property type="entry name" value="Anti-sigma-factor_SerPK"/>
</dbReference>
<dbReference type="GO" id="GO:0005524">
    <property type="term" value="F:ATP binding"/>
    <property type="evidence" value="ECO:0007669"/>
    <property type="project" value="UniProtKB-KW"/>
</dbReference>
<keyword evidence="7" id="KW-0547">Nucleotide-binding</keyword>
<organism evidence="15 16">
    <name type="scientific">Streptomyces dysideae</name>
    <dbReference type="NCBI Taxonomy" id="909626"/>
    <lineage>
        <taxon>Bacteria</taxon>
        <taxon>Bacillati</taxon>
        <taxon>Actinomycetota</taxon>
        <taxon>Actinomycetes</taxon>
        <taxon>Kitasatosporales</taxon>
        <taxon>Streptomycetaceae</taxon>
        <taxon>Streptomyces</taxon>
    </lineage>
</organism>
<evidence type="ECO:0000256" key="8">
    <source>
        <dbReference type="ARBA" id="ARBA00022777"/>
    </source>
</evidence>
<name>A0A117RYD5_9ACTN</name>
<dbReference type="Pfam" id="PF13581">
    <property type="entry name" value="HATPase_c_2"/>
    <property type="match status" value="1"/>
</dbReference>
<evidence type="ECO:0000256" key="6">
    <source>
        <dbReference type="ARBA" id="ARBA00022692"/>
    </source>
</evidence>
<accession>A0A117RYD5</accession>
<dbReference type="Gene3D" id="3.30.565.10">
    <property type="entry name" value="Histidine kinase-like ATPase, C-terminal domain"/>
    <property type="match status" value="1"/>
</dbReference>
<dbReference type="GO" id="GO:0004674">
    <property type="term" value="F:protein serine/threonine kinase activity"/>
    <property type="evidence" value="ECO:0007669"/>
    <property type="project" value="UniProtKB-KW"/>
</dbReference>
<dbReference type="GO" id="GO:0005886">
    <property type="term" value="C:plasma membrane"/>
    <property type="evidence" value="ECO:0007669"/>
    <property type="project" value="UniProtKB-SubCell"/>
</dbReference>
<dbReference type="EMBL" id="LMXB01000096">
    <property type="protein sequence ID" value="KUO16052.1"/>
    <property type="molecule type" value="Genomic_DNA"/>
</dbReference>
<keyword evidence="9" id="KW-0067">ATP-binding</keyword>
<feature type="transmembrane region" description="Helical" evidence="13">
    <location>
        <begin position="20"/>
        <end position="42"/>
    </location>
</feature>
<evidence type="ECO:0000256" key="4">
    <source>
        <dbReference type="ARBA" id="ARBA00022553"/>
    </source>
</evidence>
<dbReference type="CDD" id="cd16936">
    <property type="entry name" value="HATPase_RsbW-like"/>
    <property type="match status" value="1"/>
</dbReference>
<sequence length="520" mass="55168">MAGFFGRLRSMVSARTVARQVFVLQAAIVVLLVVAAVVALVLQVRNDGKREARNRSLAVAETFAHAPGTAQALADPDPSAVLQPRAEAARTASDVDFIVVMTTDGIRYTHPNPAQIGKNYIGTIGPAAAGGIVRETYTGALGPSVRAVVPVRDDRGRVVGLVAAGVTLARVGLVVENQLPVLLGSAAAALALAAGGTALVSRRLLHQTHGLGPAEMTRMYEHHDAVLHSVREGVLILAEEGRLALANDEARRLLGLPPDAEGRPVGELGIGGELAGLFASGRDATDEVHLTRGRLLAVSQRSTDRDGGPPGSVATLRDTTELRALTGRADVARERLKLLYDAGLEIGTGLDVTHTSQELADFAVPRFADLVPERPRDDVALVVARTRRLPADRTAAWDVPTDPAQVARVRAAATRTLADWGLTEEAFTTELILSELVTNAIRHATGPIRVRLIRDRCLTCEVSDASSTAPHLRRAATTDEGGRGLFLVAQFAEHWGTRYTSDGKVIWTEQPLGDPPDAQA</sequence>
<keyword evidence="4" id="KW-0597">Phosphoprotein</keyword>
<dbReference type="CDD" id="cd18773">
    <property type="entry name" value="PDC1_HK_sensor"/>
    <property type="match status" value="1"/>
</dbReference>
<keyword evidence="6 13" id="KW-0812">Transmembrane</keyword>
<dbReference type="SUPFAM" id="SSF103190">
    <property type="entry name" value="Sensory domain-like"/>
    <property type="match status" value="1"/>
</dbReference>
<dbReference type="PROSITE" id="PS50112">
    <property type="entry name" value="PAS"/>
    <property type="match status" value="1"/>
</dbReference>
<evidence type="ECO:0000313" key="15">
    <source>
        <dbReference type="EMBL" id="KUO16052.1"/>
    </source>
</evidence>
<dbReference type="InterPro" id="IPR000014">
    <property type="entry name" value="PAS"/>
</dbReference>
<feature type="domain" description="PAS" evidence="14">
    <location>
        <begin position="219"/>
        <end position="259"/>
    </location>
</feature>
<dbReference type="Pfam" id="PF17203">
    <property type="entry name" value="sCache_3_2"/>
    <property type="match status" value="1"/>
</dbReference>
<keyword evidence="16" id="KW-1185">Reference proteome</keyword>
<evidence type="ECO:0000256" key="11">
    <source>
        <dbReference type="ARBA" id="ARBA00023012"/>
    </source>
</evidence>
<keyword evidence="8" id="KW-0418">Kinase</keyword>
<dbReference type="InterPro" id="IPR036890">
    <property type="entry name" value="HATPase_C_sf"/>
</dbReference>
<reference evidence="15 16" key="1">
    <citation type="submission" date="2015-10" db="EMBL/GenBank/DDBJ databases">
        <title>Draft genome sequence of Streptomyces sp. RV15, isolated from a marine sponge.</title>
        <authorList>
            <person name="Ruckert C."/>
            <person name="Abdelmohsen U.R."/>
            <person name="Winkler A."/>
            <person name="Hentschel U."/>
            <person name="Kalinowski J."/>
            <person name="Kampfer P."/>
            <person name="Glaeser S."/>
        </authorList>
    </citation>
    <scope>NUCLEOTIDE SEQUENCE [LARGE SCALE GENOMIC DNA]</scope>
    <source>
        <strain evidence="15 16">RV15</strain>
    </source>
</reference>
<keyword evidence="5" id="KW-0808">Transferase</keyword>
<dbReference type="PANTHER" id="PTHR35526">
    <property type="entry name" value="ANTI-SIGMA-F FACTOR RSBW-RELATED"/>
    <property type="match status" value="1"/>
</dbReference>
<keyword evidence="11" id="KW-0902">Two-component regulatory system</keyword>
<evidence type="ECO:0000256" key="2">
    <source>
        <dbReference type="ARBA" id="ARBA00022475"/>
    </source>
</evidence>
<dbReference type="SMART" id="SM00091">
    <property type="entry name" value="PAS"/>
    <property type="match status" value="1"/>
</dbReference>
<evidence type="ECO:0000256" key="9">
    <source>
        <dbReference type="ARBA" id="ARBA00022840"/>
    </source>
</evidence>
<gene>
    <name evidence="15" type="ORF">AQJ91_38185</name>
</gene>
<proteinExistence type="predicted"/>
<dbReference type="PANTHER" id="PTHR35526:SF3">
    <property type="entry name" value="ANTI-SIGMA-F FACTOR RSBW"/>
    <property type="match status" value="1"/>
</dbReference>
<dbReference type="STRING" id="909626.AQJ91_38185"/>
<evidence type="ECO:0000256" key="3">
    <source>
        <dbReference type="ARBA" id="ARBA00022527"/>
    </source>
</evidence>
<evidence type="ECO:0000256" key="7">
    <source>
        <dbReference type="ARBA" id="ARBA00022741"/>
    </source>
</evidence>
<keyword evidence="10 13" id="KW-1133">Transmembrane helix</keyword>
<evidence type="ECO:0000256" key="12">
    <source>
        <dbReference type="ARBA" id="ARBA00023136"/>
    </source>
</evidence>
<dbReference type="OrthoDB" id="118142at2"/>
<comment type="subcellular location">
    <subcellularLocation>
        <location evidence="1">Cell membrane</location>
        <topology evidence="1">Multi-pass membrane protein</topology>
    </subcellularLocation>
</comment>
<dbReference type="SUPFAM" id="SSF55874">
    <property type="entry name" value="ATPase domain of HSP90 chaperone/DNA topoisomerase II/histidine kinase"/>
    <property type="match status" value="1"/>
</dbReference>
<dbReference type="InterPro" id="IPR033463">
    <property type="entry name" value="sCache_3"/>
</dbReference>
<evidence type="ECO:0000256" key="1">
    <source>
        <dbReference type="ARBA" id="ARBA00004651"/>
    </source>
</evidence>